<accession>A0ABS0Z653</accession>
<dbReference type="RefSeq" id="WP_199459985.1">
    <property type="nucleotide sequence ID" value="NZ_JAEMUH010000001.1"/>
</dbReference>
<evidence type="ECO:0000313" key="3">
    <source>
        <dbReference type="Proteomes" id="UP000598488"/>
    </source>
</evidence>
<dbReference type="InterPro" id="IPR007534">
    <property type="entry name" value="LuxE"/>
</dbReference>
<proteinExistence type="predicted"/>
<dbReference type="Gene3D" id="3.40.50.12780">
    <property type="entry name" value="N-terminal domain of ligase-like"/>
    <property type="match status" value="1"/>
</dbReference>
<gene>
    <name evidence="2" type="ORF">JHD44_00410</name>
</gene>
<keyword evidence="3" id="KW-1185">Reference proteome</keyword>
<reference evidence="2 3" key="1">
    <citation type="submission" date="2020-12" db="EMBL/GenBank/DDBJ databases">
        <title>Comparative genome analysis of fungal antagonists Marinomonas ostreistagni 398 and M. spartinae 468.</title>
        <authorList>
            <person name="Fields J.L."/>
            <person name="Mavrodi O.V."/>
            <person name="Biber P.D."/>
            <person name="Indest K.J."/>
            <person name="Mavrodi D.V."/>
        </authorList>
    </citation>
    <scope>NUCLEOTIDE SEQUENCE [LARGE SCALE GENOMIC DNA]</scope>
    <source>
        <strain evidence="2 3">USM7</strain>
    </source>
</reference>
<dbReference type="Proteomes" id="UP000598488">
    <property type="component" value="Unassembled WGS sequence"/>
</dbReference>
<dbReference type="InterPro" id="IPR042099">
    <property type="entry name" value="ANL_N_sf"/>
</dbReference>
<comment type="caution">
    <text evidence="2">The sequence shown here is derived from an EMBL/GenBank/DDBJ whole genome shotgun (WGS) entry which is preliminary data.</text>
</comment>
<feature type="domain" description="Acyl-protein synthetase LuxE" evidence="1">
    <location>
        <begin position="33"/>
        <end position="358"/>
    </location>
</feature>
<organism evidence="2 3">
    <name type="scientific">Marinomonas ostreistagni</name>
    <dbReference type="NCBI Taxonomy" id="359209"/>
    <lineage>
        <taxon>Bacteria</taxon>
        <taxon>Pseudomonadati</taxon>
        <taxon>Pseudomonadota</taxon>
        <taxon>Gammaproteobacteria</taxon>
        <taxon>Oceanospirillales</taxon>
        <taxon>Oceanospirillaceae</taxon>
        <taxon>Marinomonas</taxon>
    </lineage>
</organism>
<evidence type="ECO:0000313" key="2">
    <source>
        <dbReference type="EMBL" id="MBJ7549130.1"/>
    </source>
</evidence>
<sequence>MSDSSMSDWKSIEVFGLAKAEKQAWLLGQLNRLTRHHQAHCQPYANLLAGQGQQEGAAESLNAVPYVAARLFKMLRLSSTLPDNVFKTLTSSGTTSQVKSQIFLDRDTAALQSKVLVSLLSSFTGKARRPMLIVDHDGLTGDKAGFSARGAGVQGLSFLGRDHTYALNSDMTPNWPVIDDFMAKYANEPVLIFGFTFMVWQHFIQPLIASGRSNQLPQALLFHSGGWKKLQDQAVSNDTFKTTVRQALGEQVAIHNFYGMVEQIGSVFVECEQGHLHAPTYADVLIRDQETLAEQCEGEIGLIQVLSFIPTSYPGHSILTEDLGRLLGEDNCLCGRKGRYFEVLGRLPKTEVRGCSDVF</sequence>
<protein>
    <recommendedName>
        <fullName evidence="1">Acyl-protein synthetase LuxE domain-containing protein</fullName>
    </recommendedName>
</protein>
<dbReference type="EMBL" id="JAEMUH010000001">
    <property type="protein sequence ID" value="MBJ7549130.1"/>
    <property type="molecule type" value="Genomic_DNA"/>
</dbReference>
<evidence type="ECO:0000259" key="1">
    <source>
        <dbReference type="Pfam" id="PF04443"/>
    </source>
</evidence>
<dbReference type="Pfam" id="PF04443">
    <property type="entry name" value="LuxE"/>
    <property type="match status" value="1"/>
</dbReference>
<name>A0ABS0Z653_9GAMM</name>